<dbReference type="PROSITE" id="PS00710">
    <property type="entry name" value="PGM_PMM"/>
    <property type="match status" value="1"/>
</dbReference>
<feature type="domain" description="Alpha-D-phosphohexomutase alpha/beta/alpha" evidence="14">
    <location>
        <begin position="207"/>
        <end position="310"/>
    </location>
</feature>
<dbReference type="InterPro" id="IPR005845">
    <property type="entry name" value="A-D-PHexomutase_a/b/a-II"/>
</dbReference>
<evidence type="ECO:0000256" key="6">
    <source>
        <dbReference type="ARBA" id="ARBA00022723"/>
    </source>
</evidence>
<evidence type="ECO:0000256" key="5">
    <source>
        <dbReference type="ARBA" id="ARBA00022553"/>
    </source>
</evidence>
<dbReference type="GO" id="GO:0008973">
    <property type="term" value="F:phosphopentomutase activity"/>
    <property type="evidence" value="ECO:0007669"/>
    <property type="project" value="TreeGrafter"/>
</dbReference>
<accession>E6UJ42</accession>
<dbReference type="InterPro" id="IPR036900">
    <property type="entry name" value="A-D-PHexomutase_C_sf"/>
</dbReference>
<reference evidence="16 17" key="1">
    <citation type="journal article" date="2011" name="J. Bacteriol.">
        <title>Complete genome of the cellulolytic ruminal bacterium Ruminococcus albus 7.</title>
        <authorList>
            <person name="Suen G."/>
            <person name="Stevenson D.M."/>
            <person name="Bruce D.C."/>
            <person name="Chertkov O."/>
            <person name="Copeland A."/>
            <person name="Cheng J.F."/>
            <person name="Detter C."/>
            <person name="Detter J.C."/>
            <person name="Goodwin L.A."/>
            <person name="Han C.S."/>
            <person name="Hauser L.J."/>
            <person name="Ivanova N.N."/>
            <person name="Kyrpides N.C."/>
            <person name="Land M.L."/>
            <person name="Lapidus A."/>
            <person name="Lucas S."/>
            <person name="Ovchinnikova G."/>
            <person name="Pitluck S."/>
            <person name="Tapia R."/>
            <person name="Woyke T."/>
            <person name="Boyum J."/>
            <person name="Mead D."/>
            <person name="Weimer P.J."/>
        </authorList>
    </citation>
    <scope>NUCLEOTIDE SEQUENCE [LARGE SCALE GENOMIC DNA]</scope>
    <source>
        <strain evidence="17">ATCC 27210 / DSM 20455 / JCM 14654 / NCDO 2250 / 7</strain>
    </source>
</reference>
<dbReference type="PRINTS" id="PR00509">
    <property type="entry name" value="PGMPMM"/>
</dbReference>
<dbReference type="eggNOG" id="COG1109">
    <property type="taxonomic scope" value="Bacteria"/>
</dbReference>
<dbReference type="Pfam" id="PF02880">
    <property type="entry name" value="PGM_PMM_III"/>
    <property type="match status" value="1"/>
</dbReference>
<sequence>MSKETELYKLWCEKAVDDPDLQTELKSIEGDDEAVLDRFYRDLEFGTGGLRGVIGAGAYRLNIYTIRRATQGLADYVNATFKNAKVAISYDSRIKSDVFAKATAAVMAANGIKAYIYKELMPTPCLSWAVRELGCQAGVMVTASHNPAKYNGYKVYGEDGCQLTIDAANVVTEKIEAVDMFGGAKYIDFEEGLKSGMIEYIGQDVIDKYLDKVAEQGIHTDLVADSGLKVVYTPLNGTGNKPVRAILKKIGIKEVTVVPEQENPDGNFPTCPFPNPEIKEALAKGLELCKSVKPDLLLATDPDCDRVGIAVPAPDGSYVLFSGNEVGAMLLKYVCQERTALGTMPKDPVAVKTIVTTDICRKIADEYGVELRNVLTGFKFIGEQIGFLEKDDQADRYIFGFEESYGYLAGSYVRDKDAVVASMLICEMAAFYRTKGITLLQAREELYKQYGNYLHSQESFQCEGASGMEKMKEIMADLRTNGPKEIGGLKVTVFADYKTSEQTDIATGKKTVLTLPKSDVLVFELEQGASVVIRPSGTEPKIKAYYTAIGDTRADAEKTEAALKADFKKILGF</sequence>
<comment type="cofactor">
    <cofactor evidence="1">
        <name>Mg(2+)</name>
        <dbReference type="ChEBI" id="CHEBI:18420"/>
    </cofactor>
</comment>
<keyword evidence="5" id="KW-0597">Phosphoprotein</keyword>
<evidence type="ECO:0000259" key="13">
    <source>
        <dbReference type="Pfam" id="PF02878"/>
    </source>
</evidence>
<evidence type="ECO:0000256" key="12">
    <source>
        <dbReference type="RuleBase" id="RU004326"/>
    </source>
</evidence>
<evidence type="ECO:0000256" key="3">
    <source>
        <dbReference type="ARBA" id="ARBA00005189"/>
    </source>
</evidence>
<dbReference type="CDD" id="cd05799">
    <property type="entry name" value="PGM2"/>
    <property type="match status" value="1"/>
</dbReference>
<dbReference type="AlphaFoldDB" id="E6UJ42"/>
<organism evidence="16 17">
    <name type="scientific">Ruminococcus albus (strain ATCC 27210 / DSM 20455 / JCM 14654 / NCDO 2250 / 7)</name>
    <dbReference type="NCBI Taxonomy" id="697329"/>
    <lineage>
        <taxon>Bacteria</taxon>
        <taxon>Bacillati</taxon>
        <taxon>Bacillota</taxon>
        <taxon>Clostridia</taxon>
        <taxon>Eubacteriales</taxon>
        <taxon>Oscillospiraceae</taxon>
        <taxon>Ruminococcus</taxon>
    </lineage>
</organism>
<dbReference type="KEGG" id="ral:Rumal_2924"/>
<dbReference type="GO" id="GO:0005975">
    <property type="term" value="P:carbohydrate metabolic process"/>
    <property type="evidence" value="ECO:0007669"/>
    <property type="project" value="InterPro"/>
</dbReference>
<dbReference type="HOGENOM" id="CLU_016950_0_0_9"/>
<dbReference type="EMBL" id="CP002403">
    <property type="protein sequence ID" value="ADU23390.1"/>
    <property type="molecule type" value="Genomic_DNA"/>
</dbReference>
<evidence type="ECO:0000256" key="2">
    <source>
        <dbReference type="ARBA" id="ARBA00005164"/>
    </source>
</evidence>
<dbReference type="Proteomes" id="UP000006919">
    <property type="component" value="Chromosome"/>
</dbReference>
<dbReference type="PANTHER" id="PTHR45745:SF1">
    <property type="entry name" value="PHOSPHOGLUCOMUTASE 2B-RELATED"/>
    <property type="match status" value="1"/>
</dbReference>
<dbReference type="SUPFAM" id="SSF53738">
    <property type="entry name" value="Phosphoglucomutase, first 3 domains"/>
    <property type="match status" value="3"/>
</dbReference>
<dbReference type="RefSeq" id="WP_013499499.1">
    <property type="nucleotide sequence ID" value="NC_014833.1"/>
</dbReference>
<evidence type="ECO:0000256" key="9">
    <source>
        <dbReference type="ARBA" id="ARBA00039995"/>
    </source>
</evidence>
<comment type="similarity">
    <text evidence="4 12">Belongs to the phosphohexose mutase family.</text>
</comment>
<comment type="pathway">
    <text evidence="2">Glycolipid metabolism; diglucosyl-diacylglycerol biosynthesis.</text>
</comment>
<dbReference type="InterPro" id="IPR016055">
    <property type="entry name" value="A-D-PHexomutase_a/b/a-I/II/III"/>
</dbReference>
<evidence type="ECO:0000256" key="11">
    <source>
        <dbReference type="ARBA" id="ARBA00041467"/>
    </source>
</evidence>
<dbReference type="OrthoDB" id="9806956at2"/>
<evidence type="ECO:0000256" key="1">
    <source>
        <dbReference type="ARBA" id="ARBA00001946"/>
    </source>
</evidence>
<keyword evidence="6 12" id="KW-0479">Metal-binding</keyword>
<feature type="domain" description="Alpha-D-phosphohexomutase alpha/beta/alpha" evidence="13">
    <location>
        <begin position="44"/>
        <end position="178"/>
    </location>
</feature>
<dbReference type="STRING" id="697329.Rumal_2924"/>
<dbReference type="InterPro" id="IPR016066">
    <property type="entry name" value="A-D-PHexomutase_CS"/>
</dbReference>
<dbReference type="SUPFAM" id="SSF55957">
    <property type="entry name" value="Phosphoglucomutase, C-terminal domain"/>
    <property type="match status" value="1"/>
</dbReference>
<dbReference type="InterPro" id="IPR005841">
    <property type="entry name" value="Alpha-D-phosphohexomutase_SF"/>
</dbReference>
<dbReference type="InterPro" id="IPR005846">
    <property type="entry name" value="A-D-PHexomutase_a/b/a-III"/>
</dbReference>
<dbReference type="GO" id="GO:0000287">
    <property type="term" value="F:magnesium ion binding"/>
    <property type="evidence" value="ECO:0007669"/>
    <property type="project" value="InterPro"/>
</dbReference>
<keyword evidence="8" id="KW-0413">Isomerase</keyword>
<dbReference type="Gene3D" id="3.40.120.10">
    <property type="entry name" value="Alpha-D-Glucose-1,6-Bisphosphate, subunit A, domain 3"/>
    <property type="match status" value="3"/>
</dbReference>
<evidence type="ECO:0000256" key="10">
    <source>
        <dbReference type="ARBA" id="ARBA00041398"/>
    </source>
</evidence>
<comment type="pathway">
    <text evidence="3">Lipid metabolism.</text>
</comment>
<evidence type="ECO:0000313" key="16">
    <source>
        <dbReference type="EMBL" id="ADU23390.1"/>
    </source>
</evidence>
<keyword evidence="7 12" id="KW-0460">Magnesium</keyword>
<evidence type="ECO:0000313" key="17">
    <source>
        <dbReference type="Proteomes" id="UP000006919"/>
    </source>
</evidence>
<dbReference type="InterPro" id="IPR005844">
    <property type="entry name" value="A-D-PHexomutase_a/b/a-I"/>
</dbReference>
<dbReference type="Pfam" id="PF02878">
    <property type="entry name" value="PGM_PMM_I"/>
    <property type="match status" value="1"/>
</dbReference>
<dbReference type="PANTHER" id="PTHR45745">
    <property type="entry name" value="PHOSPHOMANNOMUTASE 45A"/>
    <property type="match status" value="1"/>
</dbReference>
<dbReference type="Pfam" id="PF02879">
    <property type="entry name" value="PGM_PMM_II"/>
    <property type="match status" value="1"/>
</dbReference>
<proteinExistence type="inferred from homology"/>
<dbReference type="Gene3D" id="3.30.310.50">
    <property type="entry name" value="Alpha-D-phosphohexomutase, C-terminal domain"/>
    <property type="match status" value="1"/>
</dbReference>
<gene>
    <name evidence="16" type="ordered locus">Rumal_2924</name>
</gene>
<protein>
    <recommendedName>
        <fullName evidence="9">Phosphoglucomutase</fullName>
    </recommendedName>
    <alternativeName>
        <fullName evidence="11">Alpha-phosphoglucomutase</fullName>
    </alternativeName>
    <alternativeName>
        <fullName evidence="10">Glucose phosphomutase</fullName>
    </alternativeName>
</protein>
<evidence type="ECO:0000256" key="4">
    <source>
        <dbReference type="ARBA" id="ARBA00010231"/>
    </source>
</evidence>
<feature type="domain" description="Alpha-D-phosphohexomutase alpha/beta/alpha" evidence="15">
    <location>
        <begin position="323"/>
        <end position="450"/>
    </location>
</feature>
<name>E6UJ42_RUMA7</name>
<evidence type="ECO:0000256" key="7">
    <source>
        <dbReference type="ARBA" id="ARBA00022842"/>
    </source>
</evidence>
<dbReference type="GO" id="GO:0006166">
    <property type="term" value="P:purine ribonucleoside salvage"/>
    <property type="evidence" value="ECO:0007669"/>
    <property type="project" value="TreeGrafter"/>
</dbReference>
<evidence type="ECO:0000259" key="14">
    <source>
        <dbReference type="Pfam" id="PF02879"/>
    </source>
</evidence>
<evidence type="ECO:0000259" key="15">
    <source>
        <dbReference type="Pfam" id="PF02880"/>
    </source>
</evidence>
<evidence type="ECO:0000256" key="8">
    <source>
        <dbReference type="ARBA" id="ARBA00023235"/>
    </source>
</evidence>